<dbReference type="PANTHER" id="PTHR12280:SF20">
    <property type="entry name" value="4'-PHOSPHOPANTETHEINE PHOSPHATASE"/>
    <property type="match status" value="1"/>
</dbReference>
<evidence type="ECO:0000256" key="5">
    <source>
        <dbReference type="ARBA" id="ARBA00022840"/>
    </source>
</evidence>
<gene>
    <name evidence="7" type="ORF">BMMGA3_06820</name>
</gene>
<dbReference type="eggNOG" id="COG5146">
    <property type="taxonomic scope" value="Bacteria"/>
</dbReference>
<dbReference type="InterPro" id="IPR004567">
    <property type="entry name" value="Type_II_PanK"/>
</dbReference>
<dbReference type="PANTHER" id="PTHR12280">
    <property type="entry name" value="PANTOTHENATE KINASE"/>
    <property type="match status" value="1"/>
</dbReference>
<dbReference type="Proteomes" id="UP000027602">
    <property type="component" value="Chromosome"/>
</dbReference>
<evidence type="ECO:0000256" key="1">
    <source>
        <dbReference type="ARBA" id="ARBA00022490"/>
    </source>
</evidence>
<dbReference type="GO" id="GO:0004594">
    <property type="term" value="F:pantothenate kinase activity"/>
    <property type="evidence" value="ECO:0007669"/>
    <property type="project" value="UniProtKB-EC"/>
</dbReference>
<keyword evidence="5" id="KW-0067">ATP-binding</keyword>
<evidence type="ECO:0000256" key="6">
    <source>
        <dbReference type="ARBA" id="ARBA00022993"/>
    </source>
</evidence>
<dbReference type="InterPro" id="IPR043129">
    <property type="entry name" value="ATPase_NBD"/>
</dbReference>
<dbReference type="GO" id="GO:0005829">
    <property type="term" value="C:cytosol"/>
    <property type="evidence" value="ECO:0007669"/>
    <property type="project" value="TreeGrafter"/>
</dbReference>
<protein>
    <submittedName>
        <fullName evidence="7">Pantothenate kinase</fullName>
        <ecNumber evidence="7">2.7.1.33</ecNumber>
    </submittedName>
</protein>
<keyword evidence="8" id="KW-1185">Reference proteome</keyword>
<dbReference type="OrthoDB" id="358216at2"/>
<keyword evidence="3" id="KW-0547">Nucleotide-binding</keyword>
<reference evidence="7 8" key="1">
    <citation type="journal article" date="2015" name="BMC Genomics">
        <title>Transcriptome analysis of thermophilic methylotrophic Bacillus methanolicus MGA3 using RNA-sequencing provides detailed insights into its previously uncharted transcriptional landscape.</title>
        <authorList>
            <person name="Irla M."/>
            <person name="Neshat A."/>
            <person name="Brautaset T."/>
            <person name="Ruckert C."/>
            <person name="Kalinowski J."/>
            <person name="Wendisch V.F."/>
        </authorList>
    </citation>
    <scope>NUCLEOTIDE SEQUENCE [LARGE SCALE GENOMIC DNA]</scope>
    <source>
        <strain evidence="8">MGA3 / ATCC 53907</strain>
    </source>
</reference>
<evidence type="ECO:0000256" key="3">
    <source>
        <dbReference type="ARBA" id="ARBA00022741"/>
    </source>
</evidence>
<keyword evidence="2 7" id="KW-0808">Transferase</keyword>
<dbReference type="KEGG" id="bmet:BMMGA3_06820"/>
<dbReference type="AlphaFoldDB" id="I3DZQ4"/>
<proteinExistence type="predicted"/>
<dbReference type="GO" id="GO:0015937">
    <property type="term" value="P:coenzyme A biosynthetic process"/>
    <property type="evidence" value="ECO:0007669"/>
    <property type="project" value="UniProtKB-KW"/>
</dbReference>
<keyword evidence="4 7" id="KW-0418">Kinase</keyword>
<dbReference type="GO" id="GO:0005524">
    <property type="term" value="F:ATP binding"/>
    <property type="evidence" value="ECO:0007669"/>
    <property type="project" value="UniProtKB-KW"/>
</dbReference>
<sequence length="269" mass="28954">MNIKKVGIDAGGSLVKIAYEDSGVFHYKKYPIRELTSALEWIKMVAPNAKVALTGGKAAFMKDQFFPEGKIFPEFDSTCEGAMFLLKEAKIDTTKKLVIVNIGTGTSWFVAENNNYTRIFGSGIGGGTLMGLGALLTGETDFIKLVELASKGNKGNVDLLVKDIYYPQEPPIDGNLTASNFAKGVINPNSSKEDKAAAVINMIGETLVLLSMQAVTAFHADRLVYIGSTLAGNEPLKQCLSSYKKMVGIDHVFLDHGEYCGALGALLLL</sequence>
<dbReference type="RefSeq" id="WP_003349265.1">
    <property type="nucleotide sequence ID" value="NZ_ADWW01000004.1"/>
</dbReference>
<evidence type="ECO:0000313" key="7">
    <source>
        <dbReference type="EMBL" id="AIE59789.1"/>
    </source>
</evidence>
<dbReference type="EC" id="2.7.1.33" evidence="7"/>
<dbReference type="InterPro" id="IPR011602">
    <property type="entry name" value="Type_II_PanK_bac"/>
</dbReference>
<dbReference type="CDD" id="cd24085">
    <property type="entry name" value="ASKHA_NBD_PanK-II_bac"/>
    <property type="match status" value="1"/>
</dbReference>
<dbReference type="EMBL" id="CP007739">
    <property type="protein sequence ID" value="AIE59789.1"/>
    <property type="molecule type" value="Genomic_DNA"/>
</dbReference>
<dbReference type="STRING" id="796606.BMMGA3_06820"/>
<evidence type="ECO:0000256" key="4">
    <source>
        <dbReference type="ARBA" id="ARBA00022777"/>
    </source>
</evidence>
<dbReference type="PIRSF" id="PIRSF036940">
    <property type="entry name" value="PanK_bac_aCoA"/>
    <property type="match status" value="1"/>
</dbReference>
<evidence type="ECO:0000313" key="8">
    <source>
        <dbReference type="Proteomes" id="UP000027602"/>
    </source>
</evidence>
<keyword evidence="1" id="KW-0963">Cytoplasm</keyword>
<dbReference type="NCBIfam" id="NF009842">
    <property type="entry name" value="PRK13317.1"/>
    <property type="match status" value="1"/>
</dbReference>
<keyword evidence="6" id="KW-0173">Coenzyme A biosynthesis</keyword>
<dbReference type="Pfam" id="PF03630">
    <property type="entry name" value="Fumble"/>
    <property type="match status" value="1"/>
</dbReference>
<dbReference type="SUPFAM" id="SSF53067">
    <property type="entry name" value="Actin-like ATPase domain"/>
    <property type="match status" value="1"/>
</dbReference>
<dbReference type="Gene3D" id="3.30.420.40">
    <property type="match status" value="1"/>
</dbReference>
<organism evidence="7 8">
    <name type="scientific">Bacillus methanolicus (strain MGA3 / ATCC 53907)</name>
    <dbReference type="NCBI Taxonomy" id="796606"/>
    <lineage>
        <taxon>Bacteria</taxon>
        <taxon>Bacillati</taxon>
        <taxon>Bacillota</taxon>
        <taxon>Bacilli</taxon>
        <taxon>Bacillales</taxon>
        <taxon>Bacillaceae</taxon>
        <taxon>Bacillus</taxon>
    </lineage>
</organism>
<evidence type="ECO:0000256" key="2">
    <source>
        <dbReference type="ARBA" id="ARBA00022679"/>
    </source>
</evidence>
<name>I3DZQ4_BACMM</name>
<dbReference type="HOGENOM" id="CLU_087521_1_0_9"/>
<accession>I3DZQ4</accession>